<name>A0ABR4N921_9FUNG</name>
<dbReference type="Gene3D" id="1.20.1280.50">
    <property type="match status" value="1"/>
</dbReference>
<protein>
    <recommendedName>
        <fullName evidence="2">F-box domain-containing protein</fullName>
    </recommendedName>
</protein>
<feature type="region of interest" description="Disordered" evidence="1">
    <location>
        <begin position="97"/>
        <end position="131"/>
    </location>
</feature>
<feature type="region of interest" description="Disordered" evidence="1">
    <location>
        <begin position="691"/>
        <end position="741"/>
    </location>
</feature>
<organism evidence="3 4">
    <name type="scientific">Polyrhizophydium stewartii</name>
    <dbReference type="NCBI Taxonomy" id="2732419"/>
    <lineage>
        <taxon>Eukaryota</taxon>
        <taxon>Fungi</taxon>
        <taxon>Fungi incertae sedis</taxon>
        <taxon>Chytridiomycota</taxon>
        <taxon>Chytridiomycota incertae sedis</taxon>
        <taxon>Chytridiomycetes</taxon>
        <taxon>Rhizophydiales</taxon>
        <taxon>Rhizophydiales incertae sedis</taxon>
        <taxon>Polyrhizophydium</taxon>
    </lineage>
</organism>
<gene>
    <name evidence="3" type="ORF">HK105_204452</name>
</gene>
<reference evidence="3 4" key="1">
    <citation type="submission" date="2023-09" db="EMBL/GenBank/DDBJ databases">
        <title>Pangenome analysis of Batrachochytrium dendrobatidis and related Chytrids.</title>
        <authorList>
            <person name="Yacoub M.N."/>
            <person name="Stajich J.E."/>
            <person name="James T.Y."/>
        </authorList>
    </citation>
    <scope>NUCLEOTIDE SEQUENCE [LARGE SCALE GENOMIC DNA]</scope>
    <source>
        <strain evidence="3 4">JEL0888</strain>
    </source>
</reference>
<evidence type="ECO:0000313" key="3">
    <source>
        <dbReference type="EMBL" id="KAL2916028.1"/>
    </source>
</evidence>
<feature type="region of interest" description="Disordered" evidence="1">
    <location>
        <begin position="162"/>
        <end position="182"/>
    </location>
</feature>
<proteinExistence type="predicted"/>
<feature type="region of interest" description="Disordered" evidence="1">
    <location>
        <begin position="1"/>
        <end position="40"/>
    </location>
</feature>
<feature type="domain" description="F-box" evidence="2">
    <location>
        <begin position="187"/>
        <end position="230"/>
    </location>
</feature>
<dbReference type="Proteomes" id="UP001527925">
    <property type="component" value="Unassembled WGS sequence"/>
</dbReference>
<dbReference type="InterPro" id="IPR036047">
    <property type="entry name" value="F-box-like_dom_sf"/>
</dbReference>
<dbReference type="EMBL" id="JADGIZ020000019">
    <property type="protein sequence ID" value="KAL2916028.1"/>
    <property type="molecule type" value="Genomic_DNA"/>
</dbReference>
<dbReference type="Pfam" id="PF12937">
    <property type="entry name" value="F-box-like"/>
    <property type="match status" value="1"/>
</dbReference>
<evidence type="ECO:0000313" key="4">
    <source>
        <dbReference type="Proteomes" id="UP001527925"/>
    </source>
</evidence>
<feature type="compositionally biased region" description="Polar residues" evidence="1">
    <location>
        <begin position="121"/>
        <end position="131"/>
    </location>
</feature>
<evidence type="ECO:0000259" key="2">
    <source>
        <dbReference type="Pfam" id="PF12937"/>
    </source>
</evidence>
<comment type="caution">
    <text evidence="3">The sequence shown here is derived from an EMBL/GenBank/DDBJ whole genome shotgun (WGS) entry which is preliminary data.</text>
</comment>
<accession>A0ABR4N921</accession>
<feature type="region of interest" description="Disordered" evidence="1">
    <location>
        <begin position="576"/>
        <end position="666"/>
    </location>
</feature>
<dbReference type="InterPro" id="IPR001810">
    <property type="entry name" value="F-box_dom"/>
</dbReference>
<evidence type="ECO:0000256" key="1">
    <source>
        <dbReference type="SAM" id="MobiDB-lite"/>
    </source>
</evidence>
<feature type="compositionally biased region" description="Low complexity" evidence="1">
    <location>
        <begin position="97"/>
        <end position="111"/>
    </location>
</feature>
<feature type="compositionally biased region" description="Low complexity" evidence="1">
    <location>
        <begin position="704"/>
        <end position="741"/>
    </location>
</feature>
<keyword evidence="4" id="KW-1185">Reference proteome</keyword>
<feature type="compositionally biased region" description="Low complexity" evidence="1">
    <location>
        <begin position="162"/>
        <end position="171"/>
    </location>
</feature>
<feature type="compositionally biased region" description="Pro residues" evidence="1">
    <location>
        <begin position="19"/>
        <end position="40"/>
    </location>
</feature>
<sequence length="844" mass="88886">MSLSPVAIGSAADASLSPQSPPVTHPGPVEPSPAPAPPVRLPAKSRLTKLFCGLSVCIAHLTTANPDALVPHELWNALFHAAALLAEIKNRPAAATGSQAAASPAHAGASTLDDAPPLAPSTRTNAPPTTTSFGIEDTGDLLGHAAASAIADLRADELPTAASSAASSATSVGEPPSPSTMSRACGIQRLPNELLHNIFSRLKICQVSLYAATLACKRFSGIGLRIIYRHAHIASPKALVMFTEVLAQSARTEAAQRGSSDPRLSLLSSSAVAIRAASRPASPTWLPYANLVRTIAFEPCVYGSLDTAAVEPHIHGIDNVRAAHSSIFRYLVHSREPAGSPSDALRQNNQPNIRLEPLSSIVARPPVPDAIFLLLVVLCPKLEEMEDRGAALSAERAKYELAMQQQRTRVSGTWQRITPSSMALTMLVRACRRWVSGVPEWRGFELDQSRAFVTTALMLESLEGEFPAVWDGVGARTVRCLRPLLHARCRAALSAISTALLLQVQFLTSCSQRLLDCYCLIYYSALALARSLNVSRLIATKEGKGLGAYERVHLGVPLAGGAGPSSVVVASPAQIDDEDDSDAHGGEYASDGEDGLAQAEPLLPDSSDGEAGPAASADSPSEAESSSDGSVPSDASDLSTRHIRRRAGKRPAASVDEAAEQQQPSQLNMQAAAQIFDAILILFRRRLSSPPPTFAGTADQNEPAASATGSAASDPAADSPGSASTGSASTGSASTGSASTGSAASSAAQAVTAATLRDSILSFPPTAVNTETVELIQHIADTPFNESEPSGAEIKRWLRWLREIGRWHVASRQMEPVKDLLRQSMHKIDQLRGMQRRFGLSFMD</sequence>
<feature type="compositionally biased region" description="Low complexity" evidence="1">
    <location>
        <begin position="605"/>
        <end position="637"/>
    </location>
</feature>
<dbReference type="SUPFAM" id="SSF81383">
    <property type="entry name" value="F-box domain"/>
    <property type="match status" value="1"/>
</dbReference>